<dbReference type="SMART" id="SM00356">
    <property type="entry name" value="ZnF_C3H1"/>
    <property type="match status" value="2"/>
</dbReference>
<proteinExistence type="predicted"/>
<dbReference type="AlphaFoldDB" id="A0A813JRG2"/>
<protein>
    <recommendedName>
        <fullName evidence="3">C3H1-type domain-containing protein</fullName>
    </recommendedName>
</protein>
<evidence type="ECO:0000256" key="1">
    <source>
        <dbReference type="PROSITE-ProRule" id="PRU00723"/>
    </source>
</evidence>
<dbReference type="Gene3D" id="3.30.1370.210">
    <property type="match status" value="1"/>
</dbReference>
<feature type="compositionally biased region" description="Polar residues" evidence="2">
    <location>
        <begin position="279"/>
        <end position="301"/>
    </location>
</feature>
<feature type="zinc finger region" description="C3H1-type" evidence="1">
    <location>
        <begin position="253"/>
        <end position="275"/>
    </location>
</feature>
<keyword evidence="1" id="KW-0863">Zinc-finger</keyword>
<feature type="compositionally biased region" description="Polar residues" evidence="2">
    <location>
        <begin position="546"/>
        <end position="555"/>
    </location>
</feature>
<dbReference type="PROSITE" id="PS50103">
    <property type="entry name" value="ZF_C3H1"/>
    <property type="match status" value="2"/>
</dbReference>
<organism evidence="4 5">
    <name type="scientific">Polarella glacialis</name>
    <name type="common">Dinoflagellate</name>
    <dbReference type="NCBI Taxonomy" id="89957"/>
    <lineage>
        <taxon>Eukaryota</taxon>
        <taxon>Sar</taxon>
        <taxon>Alveolata</taxon>
        <taxon>Dinophyceae</taxon>
        <taxon>Suessiales</taxon>
        <taxon>Suessiaceae</taxon>
        <taxon>Polarella</taxon>
    </lineage>
</organism>
<dbReference type="GO" id="GO:0008270">
    <property type="term" value="F:zinc ion binding"/>
    <property type="evidence" value="ECO:0007669"/>
    <property type="project" value="UniProtKB-KW"/>
</dbReference>
<reference evidence="4" key="1">
    <citation type="submission" date="2021-02" db="EMBL/GenBank/DDBJ databases">
        <authorList>
            <person name="Dougan E. K."/>
            <person name="Rhodes N."/>
            <person name="Thang M."/>
            <person name="Chan C."/>
        </authorList>
    </citation>
    <scope>NUCLEOTIDE SEQUENCE</scope>
</reference>
<accession>A0A813JRG2</accession>
<evidence type="ECO:0000313" key="5">
    <source>
        <dbReference type="Proteomes" id="UP000626109"/>
    </source>
</evidence>
<feature type="domain" description="C3H1-type" evidence="3">
    <location>
        <begin position="253"/>
        <end position="275"/>
    </location>
</feature>
<keyword evidence="1" id="KW-0862">Zinc</keyword>
<feature type="region of interest" description="Disordered" evidence="2">
    <location>
        <begin position="538"/>
        <end position="570"/>
    </location>
</feature>
<comment type="caution">
    <text evidence="4">The sequence shown here is derived from an EMBL/GenBank/DDBJ whole genome shotgun (WGS) entry which is preliminary data.</text>
</comment>
<sequence length="763" mass="80985">MASIEAAEAAADAAASTAAKATAVERPPVYRFSIGGERPLPPELPAALGVQPRGWGCALLEKLTLDTKSSVGGGRLCSRWATEAAQFAGDSVRRAFESGLGKHLQSLNQGQLASNGDVPMVLALAGFDVEDNAATMSQAGAARISCPSQYQWDQHIAGAKHKRRLSTAAVLANPGLNPPSSLGAGSAPSAEALVPGMCFAFTKGACSKGAKCNYRHSGSGFQVQVSDTALANPRLNPPNSLGAGSAEVLVPGMCFAFTKGACSKGATCNYRHGGPGFQGQVSENSSGNRALTVPTPSGNSDRVTDQGPAGARQDALRGEFMLCEQEVMRMASASDQTVLPQTIAGLLKKKRDVNLYIKENEVCFQFKFNQAVIDAVKAFLPGRRYDAVAKTWKCPLESLPSAIALYEHMGRTVDAELKRRAAEVKSTCGGASSSASIRLLIELQGTGSVAEGSVKVGSCAVSFNYDAEVVAAIKQLPPSLRSYERAVRLWHIDVLALPELLEVLGPLGYKPSHNLLEICRLLQALSALLFSAPQVATTTTTTTETSAGPSSQGSSEHAGGMPCLPPASDRSRDLDRVLQELVQQVCGQIEGRVNRADVGQAKRRKLTPQQKAFSAGGLDMDFFTDSEDDGLADAFNNNNNSNNNHNNNMLLDYSRFLRSSFPPRTRDSAAPTDCDCGQPWRLLAGRHCCRYYGTFCCVGCGNQWTSAYAWRGERQACRNCEKESLPVKTEPLLARPGANAAGGGHDCSRCSKCRQLGHDCSAL</sequence>
<name>A0A813JRG2_POLGL</name>
<feature type="zinc finger region" description="C3H1-type" evidence="1">
    <location>
        <begin position="197"/>
        <end position="219"/>
    </location>
</feature>
<dbReference type="Proteomes" id="UP000626109">
    <property type="component" value="Unassembled WGS sequence"/>
</dbReference>
<keyword evidence="1" id="KW-0479">Metal-binding</keyword>
<feature type="region of interest" description="Disordered" evidence="2">
    <location>
        <begin position="279"/>
        <end position="310"/>
    </location>
</feature>
<evidence type="ECO:0000256" key="2">
    <source>
        <dbReference type="SAM" id="MobiDB-lite"/>
    </source>
</evidence>
<dbReference type="EMBL" id="CAJNNW010026414">
    <property type="protein sequence ID" value="CAE8685113.1"/>
    <property type="molecule type" value="Genomic_DNA"/>
</dbReference>
<evidence type="ECO:0000259" key="3">
    <source>
        <dbReference type="PROSITE" id="PS50103"/>
    </source>
</evidence>
<feature type="domain" description="C3H1-type" evidence="3">
    <location>
        <begin position="197"/>
        <end position="219"/>
    </location>
</feature>
<evidence type="ECO:0000313" key="4">
    <source>
        <dbReference type="EMBL" id="CAE8685113.1"/>
    </source>
</evidence>
<dbReference type="InterPro" id="IPR000571">
    <property type="entry name" value="Znf_CCCH"/>
</dbReference>
<gene>
    <name evidence="4" type="ORF">PGLA2088_LOCUS24307</name>
</gene>